<dbReference type="PANTHER" id="PTHR46211:SF8">
    <property type="entry name" value="PHOSPHODIESTERASE"/>
    <property type="match status" value="1"/>
</dbReference>
<dbReference type="PROSITE" id="PS51704">
    <property type="entry name" value="GP_PDE"/>
    <property type="match status" value="1"/>
</dbReference>
<dbReference type="Gene3D" id="3.20.20.190">
    <property type="entry name" value="Phosphatidylinositol (PI) phosphodiesterase"/>
    <property type="match status" value="1"/>
</dbReference>
<gene>
    <name evidence="3" type="ORF">IDH44_07590</name>
</gene>
<keyword evidence="1" id="KW-0812">Transmembrane</keyword>
<evidence type="ECO:0000259" key="2">
    <source>
        <dbReference type="PROSITE" id="PS51704"/>
    </source>
</evidence>
<accession>A0A927BT56</accession>
<dbReference type="GO" id="GO:0006629">
    <property type="term" value="P:lipid metabolic process"/>
    <property type="evidence" value="ECO:0007669"/>
    <property type="project" value="InterPro"/>
</dbReference>
<feature type="transmembrane region" description="Helical" evidence="1">
    <location>
        <begin position="262"/>
        <end position="282"/>
    </location>
</feature>
<feature type="transmembrane region" description="Helical" evidence="1">
    <location>
        <begin position="63"/>
        <end position="93"/>
    </location>
</feature>
<feature type="transmembrane region" description="Helical" evidence="1">
    <location>
        <begin position="166"/>
        <end position="194"/>
    </location>
</feature>
<proteinExistence type="predicted"/>
<feature type="transmembrane region" description="Helical" evidence="1">
    <location>
        <begin position="215"/>
        <end position="242"/>
    </location>
</feature>
<comment type="caution">
    <text evidence="3">The sequence shown here is derived from an EMBL/GenBank/DDBJ whole genome shotgun (WGS) entry which is preliminary data.</text>
</comment>
<feature type="transmembrane region" description="Helical" evidence="1">
    <location>
        <begin position="329"/>
        <end position="348"/>
    </location>
</feature>
<keyword evidence="1" id="KW-1133">Transmembrane helix</keyword>
<dbReference type="InterPro" id="IPR018476">
    <property type="entry name" value="GlyceroP-diester-Pdiesterase_M"/>
</dbReference>
<keyword evidence="4" id="KW-1185">Reference proteome</keyword>
<reference evidence="3" key="1">
    <citation type="submission" date="2020-09" db="EMBL/GenBank/DDBJ databases">
        <title>A novel bacterium of genus Paenibacillus, isolated from South China Sea.</title>
        <authorList>
            <person name="Huang H."/>
            <person name="Mo K."/>
            <person name="Hu Y."/>
        </authorList>
    </citation>
    <scope>NUCLEOTIDE SEQUENCE</scope>
    <source>
        <strain evidence="3">IB182496</strain>
    </source>
</reference>
<dbReference type="AlphaFoldDB" id="A0A927BT56"/>
<sequence length="592" mass="67119">MVRLFKKTLLDFRKSYKQHLVFEFFYMLAISFIFVPLMAYVFTRVVRAFGSGSLLNGDVYKVALTYQGAAGSMMIGFIAVFALFVEFGVLIVIAHKKYFGQRVLTTEALLTVLAKTPKLFGFGLIQLMFFLLILMPFVDSPLISIFTSIINVPIFLNSQVYDSSTLLIIVYALAVAGAVYVVLRWIFVLHFIMIEGQSITKAIRSSFALTHRNQLKLLVCLLLLNALLLSLSFGTLSALAYLPDWLNLDILRYFTSRYSLTLSSFLTYLFTLLLVPLNIIFLTRMYYLLKRLQGTRPWDEMTIVSGGALARLERRVTTLPLRRRHKNTVFASALAVYLTLAFFLSYAINDSLIYVKWDVLVAAHRGDKLHAPENSMSAIQSAIDKGADAIEIDVQLSKDGVVVLNHDNTLSRVAGVPQRVDELTFEELQRLDIGQLFEEYAGERIPALAEVLPAVKDQARLIIEIKPYGPGDELAGKVVELINAFEMADQCYIQSFDSQILREVRLRDPDIKVGQILFLAAGDLSSLDVDFYTVEQVMLSERLIDRAHKNGREVWVWTVNTERNLREVLKYKIDGIITDYPERVKTMVDIDV</sequence>
<feature type="domain" description="GP-PDE" evidence="2">
    <location>
        <begin position="359"/>
        <end position="588"/>
    </location>
</feature>
<evidence type="ECO:0000256" key="1">
    <source>
        <dbReference type="SAM" id="Phobius"/>
    </source>
</evidence>
<dbReference type="GO" id="GO:0008081">
    <property type="term" value="F:phosphoric diester hydrolase activity"/>
    <property type="evidence" value="ECO:0007669"/>
    <property type="project" value="InterPro"/>
</dbReference>
<dbReference type="Proteomes" id="UP000621560">
    <property type="component" value="Unassembled WGS sequence"/>
</dbReference>
<dbReference type="InterPro" id="IPR017946">
    <property type="entry name" value="PLC-like_Pdiesterase_TIM-brl"/>
</dbReference>
<keyword evidence="1" id="KW-0472">Membrane</keyword>
<feature type="transmembrane region" description="Helical" evidence="1">
    <location>
        <begin position="20"/>
        <end position="43"/>
    </location>
</feature>
<evidence type="ECO:0000313" key="3">
    <source>
        <dbReference type="EMBL" id="MBD2845049.1"/>
    </source>
</evidence>
<dbReference type="EMBL" id="JACXIZ010000013">
    <property type="protein sequence ID" value="MBD2845049.1"/>
    <property type="molecule type" value="Genomic_DNA"/>
</dbReference>
<evidence type="ECO:0000313" key="4">
    <source>
        <dbReference type="Proteomes" id="UP000621560"/>
    </source>
</evidence>
<dbReference type="CDD" id="cd08579">
    <property type="entry name" value="GDPD_memb_like"/>
    <property type="match status" value="1"/>
</dbReference>
<dbReference type="InterPro" id="IPR030395">
    <property type="entry name" value="GP_PDE_dom"/>
</dbReference>
<dbReference type="SUPFAM" id="SSF51695">
    <property type="entry name" value="PLC-like phosphodiesterases"/>
    <property type="match status" value="1"/>
</dbReference>
<organism evidence="3 4">
    <name type="scientific">Paenibacillus sabuli</name>
    <dbReference type="NCBI Taxonomy" id="2772509"/>
    <lineage>
        <taxon>Bacteria</taxon>
        <taxon>Bacillati</taxon>
        <taxon>Bacillota</taxon>
        <taxon>Bacilli</taxon>
        <taxon>Bacillales</taxon>
        <taxon>Paenibacillaceae</taxon>
        <taxon>Paenibacillus</taxon>
    </lineage>
</organism>
<dbReference type="PANTHER" id="PTHR46211">
    <property type="entry name" value="GLYCEROPHOSPHORYL DIESTER PHOSPHODIESTERASE"/>
    <property type="match status" value="1"/>
</dbReference>
<name>A0A927BT56_9BACL</name>
<dbReference type="Pfam" id="PF03009">
    <property type="entry name" value="GDPD"/>
    <property type="match status" value="1"/>
</dbReference>
<protein>
    <submittedName>
        <fullName evidence="3">Glycerophosphodiester phosphodiesterase</fullName>
    </submittedName>
</protein>
<dbReference type="Pfam" id="PF10110">
    <property type="entry name" value="GPDPase_memb"/>
    <property type="match status" value="1"/>
</dbReference>
<feature type="transmembrane region" description="Helical" evidence="1">
    <location>
        <begin position="119"/>
        <end position="138"/>
    </location>
</feature>